<evidence type="ECO:0000313" key="2">
    <source>
        <dbReference type="EMBL" id="GEQ15146.1"/>
    </source>
</evidence>
<comment type="caution">
    <text evidence="2">The sequence shown here is derived from an EMBL/GenBank/DDBJ whole genome shotgun (WGS) entry which is preliminary data.</text>
</comment>
<accession>A0A512T4J3</accession>
<name>A0A512T4J3_9MICO</name>
<dbReference type="AlphaFoldDB" id="A0A512T4J3"/>
<feature type="region of interest" description="Disordered" evidence="1">
    <location>
        <begin position="1"/>
        <end position="21"/>
    </location>
</feature>
<sequence length="88" mass="8830">MGTGFLGSAGSDSSGSAVGDSKLSVGGIDAVADAVTVFVTVALGASPDAPQPVVRASMETANVAFRIIPHLHELAKYGEIEQDAQMSP</sequence>
<gene>
    <name evidence="2" type="ORF">KLO01_31930</name>
</gene>
<proteinExistence type="predicted"/>
<dbReference type="EMBL" id="BKBA01000012">
    <property type="protein sequence ID" value="GEQ15146.1"/>
    <property type="molecule type" value="Genomic_DNA"/>
</dbReference>
<organism evidence="2 3">
    <name type="scientific">Knoellia locipacati</name>
    <dbReference type="NCBI Taxonomy" id="882824"/>
    <lineage>
        <taxon>Bacteria</taxon>
        <taxon>Bacillati</taxon>
        <taxon>Actinomycetota</taxon>
        <taxon>Actinomycetes</taxon>
        <taxon>Micrococcales</taxon>
        <taxon>Intrasporangiaceae</taxon>
        <taxon>Knoellia</taxon>
    </lineage>
</organism>
<evidence type="ECO:0000256" key="1">
    <source>
        <dbReference type="SAM" id="MobiDB-lite"/>
    </source>
</evidence>
<reference evidence="2 3" key="1">
    <citation type="submission" date="2019-07" db="EMBL/GenBank/DDBJ databases">
        <title>Whole genome shotgun sequence of Knoellia locipacati NBRC 109775.</title>
        <authorList>
            <person name="Hosoyama A."/>
            <person name="Uohara A."/>
            <person name="Ohji S."/>
            <person name="Ichikawa N."/>
        </authorList>
    </citation>
    <scope>NUCLEOTIDE SEQUENCE [LARGE SCALE GENOMIC DNA]</scope>
    <source>
        <strain evidence="2 3">NBRC 109775</strain>
    </source>
</reference>
<protein>
    <submittedName>
        <fullName evidence="2">Uncharacterized protein</fullName>
    </submittedName>
</protein>
<evidence type="ECO:0000313" key="3">
    <source>
        <dbReference type="Proteomes" id="UP000321793"/>
    </source>
</evidence>
<feature type="compositionally biased region" description="Low complexity" evidence="1">
    <location>
        <begin position="8"/>
        <end position="21"/>
    </location>
</feature>
<dbReference type="Proteomes" id="UP000321793">
    <property type="component" value="Unassembled WGS sequence"/>
</dbReference>
<keyword evidence="3" id="KW-1185">Reference proteome</keyword>